<evidence type="ECO:0000256" key="3">
    <source>
        <dbReference type="ARBA" id="ARBA00022651"/>
    </source>
</evidence>
<dbReference type="InterPro" id="IPR011330">
    <property type="entry name" value="Glyco_hydro/deAcase_b/a-brl"/>
</dbReference>
<gene>
    <name evidence="16" type="ORF">GCM10025863_16700</name>
</gene>
<dbReference type="SUPFAM" id="SSF88713">
    <property type="entry name" value="Glycoside hydrolase/deacetylase"/>
    <property type="match status" value="1"/>
</dbReference>
<dbReference type="InterPro" id="IPR044846">
    <property type="entry name" value="GH10"/>
</dbReference>
<keyword evidence="12" id="KW-0812">Transmembrane</keyword>
<dbReference type="InterPro" id="IPR017853">
    <property type="entry name" value="GH"/>
</dbReference>
<feature type="domain" description="GH10" evidence="15">
    <location>
        <begin position="551"/>
        <end position="899"/>
    </location>
</feature>
<feature type="region of interest" description="Disordered" evidence="11">
    <location>
        <begin position="1243"/>
        <end position="1272"/>
    </location>
</feature>
<dbReference type="Pfam" id="PF00331">
    <property type="entry name" value="Glyco_hydro_10"/>
    <property type="match status" value="1"/>
</dbReference>
<evidence type="ECO:0000256" key="10">
    <source>
        <dbReference type="RuleBase" id="RU361174"/>
    </source>
</evidence>
<evidence type="ECO:0000256" key="12">
    <source>
        <dbReference type="SAM" id="Phobius"/>
    </source>
</evidence>
<evidence type="ECO:0000256" key="1">
    <source>
        <dbReference type="ARBA" id="ARBA00000681"/>
    </source>
</evidence>
<comment type="catalytic activity">
    <reaction evidence="1 10">
        <text>Endohydrolysis of (1-&gt;4)-beta-D-xylosidic linkages in xylans.</text>
        <dbReference type="EC" id="3.2.1.8"/>
    </reaction>
</comment>
<dbReference type="InterPro" id="IPR001000">
    <property type="entry name" value="GH10_dom"/>
</dbReference>
<dbReference type="Gene3D" id="2.60.40.1190">
    <property type="match status" value="1"/>
</dbReference>
<dbReference type="CDD" id="cd10917">
    <property type="entry name" value="CE4_NodB_like_6s_7s"/>
    <property type="match status" value="1"/>
</dbReference>
<dbReference type="Pfam" id="PF06452">
    <property type="entry name" value="CBM9_1"/>
    <property type="match status" value="1"/>
</dbReference>
<keyword evidence="17" id="KW-1185">Reference proteome</keyword>
<feature type="compositionally biased region" description="Acidic residues" evidence="11">
    <location>
        <begin position="1249"/>
        <end position="1265"/>
    </location>
</feature>
<keyword evidence="8 10" id="KW-0326">Glycosidase</keyword>
<evidence type="ECO:0000259" key="14">
    <source>
        <dbReference type="PROSITE" id="PS51677"/>
    </source>
</evidence>
<dbReference type="PROSITE" id="PS51760">
    <property type="entry name" value="GH10_2"/>
    <property type="match status" value="1"/>
</dbReference>
<name>A0ABM8FTP8_9MICO</name>
<dbReference type="InterPro" id="IPR010502">
    <property type="entry name" value="Carb-bd_dom_fam9"/>
</dbReference>
<dbReference type="PRINTS" id="PR00134">
    <property type="entry name" value="GLHYDRLASE10"/>
</dbReference>
<evidence type="ECO:0000259" key="15">
    <source>
        <dbReference type="PROSITE" id="PS51760"/>
    </source>
</evidence>
<dbReference type="SMART" id="SM00633">
    <property type="entry name" value="Glyco_10"/>
    <property type="match status" value="1"/>
</dbReference>
<keyword evidence="9 10" id="KW-0624">Polysaccharide degradation</keyword>
<reference evidence="17" key="1">
    <citation type="journal article" date="2019" name="Int. J. Syst. Evol. Microbiol.">
        <title>The Global Catalogue of Microorganisms (GCM) 10K type strain sequencing project: providing services to taxonomists for standard genome sequencing and annotation.</title>
        <authorList>
            <consortium name="The Broad Institute Genomics Platform"/>
            <consortium name="The Broad Institute Genome Sequencing Center for Infectious Disease"/>
            <person name="Wu L."/>
            <person name="Ma J."/>
        </authorList>
    </citation>
    <scope>NUCLEOTIDE SEQUENCE [LARGE SCALE GENOMIC DNA]</scope>
    <source>
        <strain evidence="17">NBRC 106310</strain>
    </source>
</reference>
<evidence type="ECO:0000313" key="16">
    <source>
        <dbReference type="EMBL" id="BDZ39056.1"/>
    </source>
</evidence>
<dbReference type="PANTHER" id="PTHR31490:SF88">
    <property type="entry name" value="BETA-XYLANASE"/>
    <property type="match status" value="1"/>
</dbReference>
<keyword evidence="4 13" id="KW-0732">Signal</keyword>
<dbReference type="Proteomes" id="UP001321543">
    <property type="component" value="Chromosome"/>
</dbReference>
<keyword evidence="6 10" id="KW-0378">Hydrolase</keyword>
<evidence type="ECO:0000256" key="7">
    <source>
        <dbReference type="ARBA" id="ARBA00023277"/>
    </source>
</evidence>
<dbReference type="EMBL" id="AP027728">
    <property type="protein sequence ID" value="BDZ39056.1"/>
    <property type="molecule type" value="Genomic_DNA"/>
</dbReference>
<dbReference type="SUPFAM" id="SSF49344">
    <property type="entry name" value="CBD9-like"/>
    <property type="match status" value="1"/>
</dbReference>
<dbReference type="SUPFAM" id="SSF51445">
    <property type="entry name" value="(Trans)glycosidases"/>
    <property type="match status" value="1"/>
</dbReference>
<evidence type="ECO:0000256" key="11">
    <source>
        <dbReference type="SAM" id="MobiDB-lite"/>
    </source>
</evidence>
<dbReference type="InterPro" id="IPR003305">
    <property type="entry name" value="CenC_carb-bd"/>
</dbReference>
<keyword evidence="3" id="KW-0858">Xylan degradation</keyword>
<dbReference type="SUPFAM" id="SSF49785">
    <property type="entry name" value="Galactose-binding domain-like"/>
    <property type="match status" value="2"/>
</dbReference>
<proteinExistence type="inferred from homology"/>
<accession>A0ABM8FTP8</accession>
<keyword evidence="5" id="KW-0677">Repeat</keyword>
<comment type="similarity">
    <text evidence="2 10">Belongs to the glycosyl hydrolase 10 (cellulase F) family.</text>
</comment>
<dbReference type="PANTHER" id="PTHR31490">
    <property type="entry name" value="GLYCOSYL HYDROLASE"/>
    <property type="match status" value="1"/>
</dbReference>
<feature type="domain" description="NodB homology" evidence="14">
    <location>
        <begin position="198"/>
        <end position="382"/>
    </location>
</feature>
<feature type="signal peptide" evidence="13">
    <location>
        <begin position="1"/>
        <end position="28"/>
    </location>
</feature>
<evidence type="ECO:0000256" key="8">
    <source>
        <dbReference type="ARBA" id="ARBA00023295"/>
    </source>
</evidence>
<evidence type="ECO:0000256" key="5">
    <source>
        <dbReference type="ARBA" id="ARBA00022737"/>
    </source>
</evidence>
<dbReference type="EC" id="3.2.1.8" evidence="10"/>
<evidence type="ECO:0000313" key="17">
    <source>
        <dbReference type="Proteomes" id="UP001321543"/>
    </source>
</evidence>
<feature type="chain" id="PRO_5046848750" description="Beta-xylanase" evidence="13">
    <location>
        <begin position="29"/>
        <end position="1398"/>
    </location>
</feature>
<keyword evidence="12" id="KW-0472">Membrane</keyword>
<evidence type="ECO:0000256" key="2">
    <source>
        <dbReference type="ARBA" id="ARBA00007495"/>
    </source>
</evidence>
<dbReference type="Gene3D" id="3.20.20.80">
    <property type="entry name" value="Glycosidases"/>
    <property type="match status" value="1"/>
</dbReference>
<organism evidence="16 17">
    <name type="scientific">Microbacterium suwonense</name>
    <dbReference type="NCBI Taxonomy" id="683047"/>
    <lineage>
        <taxon>Bacteria</taxon>
        <taxon>Bacillati</taxon>
        <taxon>Actinomycetota</taxon>
        <taxon>Actinomycetes</taxon>
        <taxon>Micrococcales</taxon>
        <taxon>Microbacteriaceae</taxon>
        <taxon>Microbacterium</taxon>
    </lineage>
</organism>
<dbReference type="Pfam" id="PF01522">
    <property type="entry name" value="Polysacc_deac_1"/>
    <property type="match status" value="1"/>
</dbReference>
<sequence length="1398" mass="148683">MRRRNSFLALLAATAVVAAPLVPLTAAAADPEPVTHADFDDGTLGDWTASGDPTLETVEDPAGGEGLVLRVGDRSETWHTLQSPTGLFTEGETYTLSARVLLPDADGQARFIVKDGYHWVADTTVPAGEWTTVSGDFTADADDSQVYVEVEPATETFYLDDVLITHQSESEPDDGDVAPGGAENPSTTPVALAQGTGDVAALTFDDGPNGATTAKLLDFLKQHDLQAVFCVIGENITAPGGAELLRRMVDEGHTLCNHSTGYADMGAWDADRIRADLTENLRIIREALGDPQAQVPFFRAPNGSWGATPAVAVSLGMQPLAVVNTISDWEETDPAVLTENLRAAMKPGEIVLVHDGGGDREPSLQAVTTVVSERISDGWRFTLPVGAPAPAQQGDLIEADFEDGTLQGWFARAGSGDSTPAVTVVEGGAEGTAHAAEVSGRVHEGDGIQVDVTDRLRAGSTYRVEASVRFAAGEDPGQGLTISMRTVTGDAESYANLVQIADATADGWTRVSGEFTVPGYDTAAELYVEARYNSGNTATFLVDEIRVSVPEPNPVDLALTPIKDTVDFPMGVAIDSREITGAAADLLRHHFDQITPENHMKVEAWYDEDGTFRRHPEATALLDFAQQNDLRLYGHVLVWHSQTPDWFFQDDSGRELTSSPADKQFLRDRLAEHIDDIARSIYDDYGPYGSDTNPIVAWDVVNEVVADQETPDGLRTSRWHDVLGEEFIRLAFEDADKAFNETYAAAGVDRPVKLFINDYNTEQDRKGAQYEALVKRLLADGVPVDGVGHQFHVSINTTIASLEAALDRFSGLGMMQAITELDVTINPATETNRIRQGHFYRDVFNLLRQYQAQAPADEKIFSATVWGLTDDRSWRSEQQPLLFGGDLQAKPAYYGAVDDADGVPALVATANVFGGDVALQDGFADAIEWRNLPENALTHQIGGFQTRWTPDHLTVLVRSAVAPERIEFTYGDQELFWAPDAAGSLDGIQTVVDGEHLIAVHVPHAGVSSGDSVAFDLRVIADGAVAGSWNSPGATGRLTFLEPLSYLDIPELPAPSIDGAVDPVWADAAVARTETLVEGAAAGATAQVRTLWQGNTLYVLYEVTDPALDNSNSDPWNRDSVELFLDLGNTKTGSYGPNDTQIRVTSDGDLSFGTGDSAAQLARVAASATAETETGYVVELAIALVGQSGGQSDVPLGGADTFHGLDFQVNDGRDGSRFAVHTWAEPTGTGYQNTARWGVARLVPADGSDGSDDDGSDGSGDDGSGDDGAGTAQWATLDVGDGRVEQGGSLPVVVTGLQPGQRITATLHSDPVTVTGIPAADADGRIAFTLAVPSDMALGSHTLVIASPGLDPLSAEITVLAPGQLAVTGAMLPWGLALLASVLVVAGMLLSPLRRRRA</sequence>
<dbReference type="RefSeq" id="WP_286302958.1">
    <property type="nucleotide sequence ID" value="NZ_AP027728.1"/>
</dbReference>
<evidence type="ECO:0000256" key="9">
    <source>
        <dbReference type="ARBA" id="ARBA00023326"/>
    </source>
</evidence>
<evidence type="ECO:0000256" key="4">
    <source>
        <dbReference type="ARBA" id="ARBA00022729"/>
    </source>
</evidence>
<evidence type="ECO:0000256" key="13">
    <source>
        <dbReference type="SAM" id="SignalP"/>
    </source>
</evidence>
<dbReference type="PROSITE" id="PS51677">
    <property type="entry name" value="NODB"/>
    <property type="match status" value="1"/>
</dbReference>
<evidence type="ECO:0000256" key="6">
    <source>
        <dbReference type="ARBA" id="ARBA00022801"/>
    </source>
</evidence>
<keyword evidence="7 10" id="KW-0119">Carbohydrate metabolism</keyword>
<dbReference type="Gene3D" id="2.60.120.260">
    <property type="entry name" value="Galactose-binding domain-like"/>
    <property type="match status" value="2"/>
</dbReference>
<dbReference type="InterPro" id="IPR008979">
    <property type="entry name" value="Galactose-bd-like_sf"/>
</dbReference>
<dbReference type="Pfam" id="PF02018">
    <property type="entry name" value="CBM_4_9"/>
    <property type="match status" value="2"/>
</dbReference>
<dbReference type="Gene3D" id="3.20.20.370">
    <property type="entry name" value="Glycoside hydrolase/deacetylase"/>
    <property type="match status" value="1"/>
</dbReference>
<keyword evidence="12" id="KW-1133">Transmembrane helix</keyword>
<protein>
    <recommendedName>
        <fullName evidence="10">Beta-xylanase</fullName>
        <ecNumber evidence="10">3.2.1.8</ecNumber>
    </recommendedName>
</protein>
<dbReference type="InterPro" id="IPR002509">
    <property type="entry name" value="NODB_dom"/>
</dbReference>
<feature type="transmembrane region" description="Helical" evidence="12">
    <location>
        <begin position="1371"/>
        <end position="1390"/>
    </location>
</feature>